<keyword evidence="10" id="KW-1185">Reference proteome</keyword>
<dbReference type="Proteomes" id="UP001519460">
    <property type="component" value="Unassembled WGS sequence"/>
</dbReference>
<feature type="transmembrane region" description="Helical" evidence="6">
    <location>
        <begin position="881"/>
        <end position="905"/>
    </location>
</feature>
<feature type="chain" id="PRO_5044892655" description="G-protein coupled receptors family 2 profile 2 domain-containing protein" evidence="7">
    <location>
        <begin position="24"/>
        <end position="988"/>
    </location>
</feature>
<dbReference type="PANTHER" id="PTHR45902:SF1">
    <property type="entry name" value="LATROPHILIN RECEPTOR-LIKE PROTEIN A"/>
    <property type="match status" value="1"/>
</dbReference>
<evidence type="ECO:0000313" key="9">
    <source>
        <dbReference type="EMBL" id="KAK7498661.1"/>
    </source>
</evidence>
<dbReference type="GO" id="GO:0016020">
    <property type="term" value="C:membrane"/>
    <property type="evidence" value="ECO:0007669"/>
    <property type="project" value="UniProtKB-SubCell"/>
</dbReference>
<feature type="domain" description="G-protein coupled receptors family 2 profile 2" evidence="8">
    <location>
        <begin position="684"/>
        <end position="932"/>
    </location>
</feature>
<dbReference type="SUPFAM" id="SSF81321">
    <property type="entry name" value="Family A G protein-coupled receptor-like"/>
    <property type="match status" value="1"/>
</dbReference>
<dbReference type="EMBL" id="JACVVK020000049">
    <property type="protein sequence ID" value="KAK7498661.1"/>
    <property type="molecule type" value="Genomic_DNA"/>
</dbReference>
<comment type="subcellular location">
    <subcellularLocation>
        <location evidence="1">Membrane</location>
        <topology evidence="1">Multi-pass membrane protein</topology>
    </subcellularLocation>
</comment>
<protein>
    <recommendedName>
        <fullName evidence="8">G-protein coupled receptors family 2 profile 2 domain-containing protein</fullName>
    </recommendedName>
</protein>
<gene>
    <name evidence="9" type="ORF">BaRGS_00010038</name>
</gene>
<comment type="caution">
    <text evidence="9">The sequence shown here is derived from an EMBL/GenBank/DDBJ whole genome shotgun (WGS) entry which is preliminary data.</text>
</comment>
<evidence type="ECO:0000256" key="1">
    <source>
        <dbReference type="ARBA" id="ARBA00004141"/>
    </source>
</evidence>
<keyword evidence="4 6" id="KW-0472">Membrane</keyword>
<feature type="compositionally biased region" description="Basic and acidic residues" evidence="5">
    <location>
        <begin position="948"/>
        <end position="960"/>
    </location>
</feature>
<keyword evidence="3 6" id="KW-1133">Transmembrane helix</keyword>
<evidence type="ECO:0000256" key="6">
    <source>
        <dbReference type="SAM" id="Phobius"/>
    </source>
</evidence>
<dbReference type="PROSITE" id="PS50261">
    <property type="entry name" value="G_PROTEIN_RECEP_F2_4"/>
    <property type="match status" value="1"/>
</dbReference>
<dbReference type="AlphaFoldDB" id="A0ABD0LHH6"/>
<feature type="region of interest" description="Disordered" evidence="5">
    <location>
        <begin position="65"/>
        <end position="92"/>
    </location>
</feature>
<dbReference type="InterPro" id="IPR017981">
    <property type="entry name" value="GPCR_2-like_7TM"/>
</dbReference>
<evidence type="ECO:0000256" key="2">
    <source>
        <dbReference type="ARBA" id="ARBA00022692"/>
    </source>
</evidence>
<evidence type="ECO:0000259" key="8">
    <source>
        <dbReference type="PROSITE" id="PS50261"/>
    </source>
</evidence>
<dbReference type="CDD" id="cd15039">
    <property type="entry name" value="7tmB3_Methuselah-like"/>
    <property type="match status" value="1"/>
</dbReference>
<feature type="transmembrane region" description="Helical" evidence="6">
    <location>
        <begin position="911"/>
        <end position="930"/>
    </location>
</feature>
<evidence type="ECO:0000256" key="4">
    <source>
        <dbReference type="ARBA" id="ARBA00023136"/>
    </source>
</evidence>
<proteinExistence type="predicted"/>
<sequence>MNTLLKISVLPILVLSLLSFVMAPPTINTPHSQDVLNLLDPRAPSTPPAYETSAKGYQPPLYPPVTSSYSQHGRPTLPFPSSTPLPSPVTTRSQVFTPTTDEVNFWKQVAEAYFDYCGYSCESGQTGGYRFEKCVGCFCDDICFVYGDCCPDRYYHAGHGPRKDSLSRSIHCSRTSIPAVRSERVQMVTECPEHFNDPVTAARCKSDSPHWSFATPVTGKNTQLTFKNKYCVQCHSENDSVSWNVQIGTFIEESMEAFSIYSTAEEKYLAALVSGDNYLIFFTKPTHPTPRGCEKDQVSDCTNRLDAEVEKACLAFSAPSKSPRHPWTLYRNPFCYLCNTHSSWQELLREEYYEPRPRIDPLESIPLLVLLDFSSVNNDEESNKYESAAHFRDIPQDLPQCTESDYFDVHTNSCRNVLCAEGKDRPANTSNGDTCRSIPGTTGHYGYELCLQTSMTDLQMASVVTSLSPTHLKNAFQWMTDEYGLELWLFDLFRLYPSFKGAGDVGLMDFVLYLQLFPSGPVDRDFLDESLIANMTKILERLDRDLNTSGLQIAASCSVYVLRDLVKMEANFTDPFLIFSVNARDFIRENAQNSNRVYESVGYEFSFLPLNKLLICPFVRFNKDDAIFDPKTQDLVVTYSGNNLSISIPDFYVDWRGVSVCLNQLKPQEKSENNQTKTEGLSALHVVSLVCTVISLLFLLVSFIVYCLLSELRHIAGINTMLLIVVLFWAQIFLQVASYADLIGWRCQAVGVATHFLWLCVVFAQNACTFHMFYTLSFPLRSHVANTKVRVMATRYIVYVLTASFVFVVAVLIWQFVSEDNSGYGGSACYIRKFMVRVTMFALPLAVTVLLNIAMFVFTIVRLRSLSQVGSTHTRSNRKNLLLYTKLSVFTGVTWLLGFLASALVSVALSYLFVVLQGCQGLFLFLAFLANKRVLTMLKALRTEKEMGAARTHTHSDSQKPHGGSRVTSPESVTRTGLSTGCSEESHA</sequence>
<accession>A0ABD0LHH6</accession>
<reference evidence="9 10" key="1">
    <citation type="journal article" date="2023" name="Sci. Data">
        <title>Genome assembly of the Korean intertidal mud-creeper Batillaria attramentaria.</title>
        <authorList>
            <person name="Patra A.K."/>
            <person name="Ho P.T."/>
            <person name="Jun S."/>
            <person name="Lee S.J."/>
            <person name="Kim Y."/>
            <person name="Won Y.J."/>
        </authorList>
    </citation>
    <scope>NUCLEOTIDE SEQUENCE [LARGE SCALE GENOMIC DNA]</scope>
    <source>
        <strain evidence="9">Wonlab-2016</strain>
    </source>
</reference>
<evidence type="ECO:0000256" key="3">
    <source>
        <dbReference type="ARBA" id="ARBA00022989"/>
    </source>
</evidence>
<dbReference type="Gene3D" id="1.20.1070.10">
    <property type="entry name" value="Rhodopsin 7-helix transmembrane proteins"/>
    <property type="match status" value="1"/>
</dbReference>
<feature type="compositionally biased region" description="Polar residues" evidence="5">
    <location>
        <begin position="966"/>
        <end position="988"/>
    </location>
</feature>
<feature type="transmembrane region" description="Helical" evidence="6">
    <location>
        <begin position="796"/>
        <end position="817"/>
    </location>
</feature>
<feature type="transmembrane region" description="Helical" evidence="6">
    <location>
        <begin position="716"/>
        <end position="736"/>
    </location>
</feature>
<name>A0ABD0LHH6_9CAEN</name>
<evidence type="ECO:0000256" key="5">
    <source>
        <dbReference type="SAM" id="MobiDB-lite"/>
    </source>
</evidence>
<feature type="region of interest" description="Disordered" evidence="5">
    <location>
        <begin position="948"/>
        <end position="988"/>
    </location>
</feature>
<feature type="transmembrane region" description="Helical" evidence="6">
    <location>
        <begin position="683"/>
        <end position="709"/>
    </location>
</feature>
<feature type="signal peptide" evidence="7">
    <location>
        <begin position="1"/>
        <end position="23"/>
    </location>
</feature>
<dbReference type="PANTHER" id="PTHR45902">
    <property type="entry name" value="LATROPHILIN RECEPTOR-LIKE PROTEIN A"/>
    <property type="match status" value="1"/>
</dbReference>
<feature type="compositionally biased region" description="Pro residues" evidence="5">
    <location>
        <begin position="77"/>
        <end position="87"/>
    </location>
</feature>
<keyword evidence="7" id="KW-0732">Signal</keyword>
<feature type="transmembrane region" description="Helical" evidence="6">
    <location>
        <begin position="841"/>
        <end position="861"/>
    </location>
</feature>
<dbReference type="InterPro" id="IPR053231">
    <property type="entry name" value="GPCR_LN-TM7"/>
</dbReference>
<organism evidence="9 10">
    <name type="scientific">Batillaria attramentaria</name>
    <dbReference type="NCBI Taxonomy" id="370345"/>
    <lineage>
        <taxon>Eukaryota</taxon>
        <taxon>Metazoa</taxon>
        <taxon>Spiralia</taxon>
        <taxon>Lophotrochozoa</taxon>
        <taxon>Mollusca</taxon>
        <taxon>Gastropoda</taxon>
        <taxon>Caenogastropoda</taxon>
        <taxon>Sorbeoconcha</taxon>
        <taxon>Cerithioidea</taxon>
        <taxon>Batillariidae</taxon>
        <taxon>Batillaria</taxon>
    </lineage>
</organism>
<keyword evidence="2 6" id="KW-0812">Transmembrane</keyword>
<evidence type="ECO:0000256" key="7">
    <source>
        <dbReference type="SAM" id="SignalP"/>
    </source>
</evidence>
<evidence type="ECO:0000313" key="10">
    <source>
        <dbReference type="Proteomes" id="UP001519460"/>
    </source>
</evidence>